<feature type="non-terminal residue" evidence="1">
    <location>
        <position position="65"/>
    </location>
</feature>
<dbReference type="EMBL" id="CAJVPY010031267">
    <property type="protein sequence ID" value="CAG8796362.1"/>
    <property type="molecule type" value="Genomic_DNA"/>
</dbReference>
<organism evidence="1 2">
    <name type="scientific">Dentiscutata erythropus</name>
    <dbReference type="NCBI Taxonomy" id="1348616"/>
    <lineage>
        <taxon>Eukaryota</taxon>
        <taxon>Fungi</taxon>
        <taxon>Fungi incertae sedis</taxon>
        <taxon>Mucoromycota</taxon>
        <taxon>Glomeromycotina</taxon>
        <taxon>Glomeromycetes</taxon>
        <taxon>Diversisporales</taxon>
        <taxon>Gigasporaceae</taxon>
        <taxon>Dentiscutata</taxon>
    </lineage>
</organism>
<reference evidence="1" key="1">
    <citation type="submission" date="2021-06" db="EMBL/GenBank/DDBJ databases">
        <authorList>
            <person name="Kallberg Y."/>
            <person name="Tangrot J."/>
            <person name="Rosling A."/>
        </authorList>
    </citation>
    <scope>NUCLEOTIDE SEQUENCE</scope>
    <source>
        <strain evidence="1">MA453B</strain>
    </source>
</reference>
<evidence type="ECO:0000313" key="1">
    <source>
        <dbReference type="EMBL" id="CAG8796362.1"/>
    </source>
</evidence>
<comment type="caution">
    <text evidence="1">The sequence shown here is derived from an EMBL/GenBank/DDBJ whole genome shotgun (WGS) entry which is preliminary data.</text>
</comment>
<name>A0A9N9P757_9GLOM</name>
<dbReference type="OrthoDB" id="2439111at2759"/>
<dbReference type="AlphaFoldDB" id="A0A9N9P757"/>
<dbReference type="Proteomes" id="UP000789405">
    <property type="component" value="Unassembled WGS sequence"/>
</dbReference>
<keyword evidence="2" id="KW-1185">Reference proteome</keyword>
<accession>A0A9N9P757</accession>
<feature type="non-terminal residue" evidence="1">
    <location>
        <position position="1"/>
    </location>
</feature>
<proteinExistence type="predicted"/>
<sequence length="65" mass="7660">RPLDPVWVYFAATPLKSSSHFSAVYKYCNTQFSYGHPNELEIHLTKEYEDKSLVNEIRSKYFEIA</sequence>
<protein>
    <submittedName>
        <fullName evidence="1">24839_t:CDS:1</fullName>
    </submittedName>
</protein>
<gene>
    <name evidence="1" type="ORF">DERYTH_LOCUS22465</name>
</gene>
<evidence type="ECO:0000313" key="2">
    <source>
        <dbReference type="Proteomes" id="UP000789405"/>
    </source>
</evidence>